<dbReference type="GO" id="GO:0051879">
    <property type="term" value="F:Hsp90 protein binding"/>
    <property type="evidence" value="ECO:0007669"/>
    <property type="project" value="TreeGrafter"/>
</dbReference>
<sequence length="436" mass="45564">MEQVAQEKELGNAAFIAGDWTAALRHYSAALRHCDGLQRPVGLHFLHGNRAATHLKLGDAAAALQDAEAALAVEPRWVKALFRKAAALQLLGRPGAAAVAAQQAAALDPGNTQVQTLLQQLGPQAAAAAAAESTAAAAAAVSGQDGGRRRKPLPTAALLPGLLAKAPWEYVPSPDRVDENLLLLLHGLGDRPSAFARLARSMALPQTAALALGGPQEVPFSEGGRSWYTVFTDSFDLIEGRPGEQRRVRSLDATVSALQQLLGQLRQRCGWQAHRVHVIGFSQGGTVALELARQQHSLGQPLGSCVAVSAALLPEQLAAGLSGSKEVAAGQGSSTPVLITHGDADKALSRQAVEATAAALRSTHSMEVVVHRVAGKGHAMPQGAAEMRRLMEFWAAHLSRRPTAADLPPEVAAGGGELLEVKPGEVSVQLLEEHAL</sequence>
<dbReference type="Gene3D" id="1.25.40.10">
    <property type="entry name" value="Tetratricopeptide repeat domain"/>
    <property type="match status" value="1"/>
</dbReference>
<dbReference type="EMBL" id="SIDB01000008">
    <property type="protein sequence ID" value="KAI3429303.1"/>
    <property type="molecule type" value="Genomic_DNA"/>
</dbReference>
<reference evidence="4" key="1">
    <citation type="journal article" date="2019" name="Plant J.">
        <title>Chlorella vulgaris genome assembly and annotation reveals the molecular basis for metabolic acclimation to high light conditions.</title>
        <authorList>
            <person name="Cecchin M."/>
            <person name="Marcolungo L."/>
            <person name="Rossato M."/>
            <person name="Girolomoni L."/>
            <person name="Cosentino E."/>
            <person name="Cuine S."/>
            <person name="Li-Beisson Y."/>
            <person name="Delledonne M."/>
            <person name="Ballottari M."/>
        </authorList>
    </citation>
    <scope>NUCLEOTIDE SEQUENCE</scope>
    <source>
        <strain evidence="4">211/11P</strain>
    </source>
</reference>
<comment type="caution">
    <text evidence="4">The sequence shown here is derived from an EMBL/GenBank/DDBJ whole genome shotgun (WGS) entry which is preliminary data.</text>
</comment>
<dbReference type="InterPro" id="IPR019734">
    <property type="entry name" value="TPR_rpt"/>
</dbReference>
<evidence type="ECO:0000259" key="3">
    <source>
        <dbReference type="Pfam" id="PF02230"/>
    </source>
</evidence>
<feature type="domain" description="Phospholipase/carboxylesterase/thioesterase" evidence="3">
    <location>
        <begin position="171"/>
        <end position="396"/>
    </location>
</feature>
<dbReference type="InterPro" id="IPR011990">
    <property type="entry name" value="TPR-like_helical_dom_sf"/>
</dbReference>
<dbReference type="Pfam" id="PF02230">
    <property type="entry name" value="Abhydrolase_2"/>
    <property type="match status" value="1"/>
</dbReference>
<dbReference type="SUPFAM" id="SSF48452">
    <property type="entry name" value="TPR-like"/>
    <property type="match status" value="1"/>
</dbReference>
<name>A0A9D4TLU5_CHLVU</name>
<protein>
    <recommendedName>
        <fullName evidence="3">Phospholipase/carboxylesterase/thioesterase domain-containing protein</fullName>
    </recommendedName>
</protein>
<dbReference type="InterPro" id="IPR003140">
    <property type="entry name" value="PLipase/COase/thioEstase"/>
</dbReference>
<dbReference type="InterPro" id="IPR029058">
    <property type="entry name" value="AB_hydrolase_fold"/>
</dbReference>
<dbReference type="OrthoDB" id="549584at2759"/>
<evidence type="ECO:0000256" key="2">
    <source>
        <dbReference type="ARBA" id="ARBA00022803"/>
    </source>
</evidence>
<keyword evidence="5" id="KW-1185">Reference proteome</keyword>
<proteinExistence type="predicted"/>
<dbReference type="PANTHER" id="PTHR22904">
    <property type="entry name" value="TPR REPEAT CONTAINING PROTEIN"/>
    <property type="match status" value="1"/>
</dbReference>
<evidence type="ECO:0000313" key="4">
    <source>
        <dbReference type="EMBL" id="KAI3429303.1"/>
    </source>
</evidence>
<gene>
    <name evidence="4" type="ORF">D9Q98_005398</name>
</gene>
<keyword evidence="2" id="KW-0802">TPR repeat</keyword>
<dbReference type="PANTHER" id="PTHR22904:SF523">
    <property type="entry name" value="STRESS-INDUCED-PHOSPHOPROTEIN 1"/>
    <property type="match status" value="1"/>
</dbReference>
<keyword evidence="1" id="KW-0677">Repeat</keyword>
<dbReference type="Proteomes" id="UP001055712">
    <property type="component" value="Unassembled WGS sequence"/>
</dbReference>
<dbReference type="AlphaFoldDB" id="A0A9D4TLU5"/>
<organism evidence="4 5">
    <name type="scientific">Chlorella vulgaris</name>
    <name type="common">Green alga</name>
    <dbReference type="NCBI Taxonomy" id="3077"/>
    <lineage>
        <taxon>Eukaryota</taxon>
        <taxon>Viridiplantae</taxon>
        <taxon>Chlorophyta</taxon>
        <taxon>core chlorophytes</taxon>
        <taxon>Trebouxiophyceae</taxon>
        <taxon>Chlorellales</taxon>
        <taxon>Chlorellaceae</taxon>
        <taxon>Chlorella clade</taxon>
        <taxon>Chlorella</taxon>
    </lineage>
</organism>
<evidence type="ECO:0000256" key="1">
    <source>
        <dbReference type="ARBA" id="ARBA00022737"/>
    </source>
</evidence>
<dbReference type="SUPFAM" id="SSF53474">
    <property type="entry name" value="alpha/beta-Hydrolases"/>
    <property type="match status" value="1"/>
</dbReference>
<dbReference type="GO" id="GO:0016787">
    <property type="term" value="F:hydrolase activity"/>
    <property type="evidence" value="ECO:0007669"/>
    <property type="project" value="InterPro"/>
</dbReference>
<accession>A0A9D4TLU5</accession>
<reference evidence="4" key="2">
    <citation type="submission" date="2020-11" db="EMBL/GenBank/DDBJ databases">
        <authorList>
            <person name="Cecchin M."/>
            <person name="Marcolungo L."/>
            <person name="Rossato M."/>
            <person name="Girolomoni L."/>
            <person name="Cosentino E."/>
            <person name="Cuine S."/>
            <person name="Li-Beisson Y."/>
            <person name="Delledonne M."/>
            <person name="Ballottari M."/>
        </authorList>
    </citation>
    <scope>NUCLEOTIDE SEQUENCE</scope>
    <source>
        <strain evidence="4">211/11P</strain>
        <tissue evidence="4">Whole cell</tissue>
    </source>
</reference>
<dbReference type="Gene3D" id="3.40.50.1820">
    <property type="entry name" value="alpha/beta hydrolase"/>
    <property type="match status" value="1"/>
</dbReference>
<dbReference type="SMART" id="SM00028">
    <property type="entry name" value="TPR"/>
    <property type="match status" value="3"/>
</dbReference>
<evidence type="ECO:0000313" key="5">
    <source>
        <dbReference type="Proteomes" id="UP001055712"/>
    </source>
</evidence>